<proteinExistence type="predicted"/>
<evidence type="ECO:0000259" key="2">
    <source>
        <dbReference type="SMART" id="SM00065"/>
    </source>
</evidence>
<organism evidence="3 4">
    <name type="scientific">Balaenoptera physalus</name>
    <name type="common">Fin whale</name>
    <name type="synonym">Balaena physalus</name>
    <dbReference type="NCBI Taxonomy" id="9770"/>
    <lineage>
        <taxon>Eukaryota</taxon>
        <taxon>Metazoa</taxon>
        <taxon>Chordata</taxon>
        <taxon>Craniata</taxon>
        <taxon>Vertebrata</taxon>
        <taxon>Euteleostomi</taxon>
        <taxon>Mammalia</taxon>
        <taxon>Eutheria</taxon>
        <taxon>Laurasiatheria</taxon>
        <taxon>Artiodactyla</taxon>
        <taxon>Whippomorpha</taxon>
        <taxon>Cetacea</taxon>
        <taxon>Mysticeti</taxon>
        <taxon>Balaenopteridae</taxon>
        <taxon>Balaenoptera</taxon>
    </lineage>
</organism>
<dbReference type="SUPFAM" id="SSF55781">
    <property type="entry name" value="GAF domain-like"/>
    <property type="match status" value="2"/>
</dbReference>
<name>A0A643BR63_BALPH</name>
<feature type="compositionally biased region" description="Polar residues" evidence="1">
    <location>
        <begin position="245"/>
        <end position="255"/>
    </location>
</feature>
<dbReference type="Pfam" id="PF01590">
    <property type="entry name" value="GAF"/>
    <property type="match status" value="1"/>
</dbReference>
<feature type="region of interest" description="Disordered" evidence="1">
    <location>
        <begin position="1"/>
        <end position="27"/>
    </location>
</feature>
<feature type="region of interest" description="Disordered" evidence="1">
    <location>
        <begin position="452"/>
        <end position="534"/>
    </location>
</feature>
<dbReference type="Proteomes" id="UP000437017">
    <property type="component" value="Unassembled WGS sequence"/>
</dbReference>
<feature type="domain" description="GAF" evidence="2">
    <location>
        <begin position="1061"/>
        <end position="1301"/>
    </location>
</feature>
<reference evidence="3 4" key="1">
    <citation type="journal article" date="2019" name="PLoS ONE">
        <title>Genomic analyses reveal an absence of contemporary introgressive admixture between fin whales and blue whales, despite known hybrids.</title>
        <authorList>
            <person name="Westbury M.V."/>
            <person name="Petersen B."/>
            <person name="Lorenzen E.D."/>
        </authorList>
    </citation>
    <scope>NUCLEOTIDE SEQUENCE [LARGE SCALE GENOMIC DNA]</scope>
    <source>
        <strain evidence="3">FinWhale-01</strain>
    </source>
</reference>
<gene>
    <name evidence="3" type="ORF">E2I00_008814</name>
</gene>
<evidence type="ECO:0000313" key="3">
    <source>
        <dbReference type="EMBL" id="KAB0390095.1"/>
    </source>
</evidence>
<comment type="caution">
    <text evidence="3">The sequence shown here is derived from an EMBL/GenBank/DDBJ whole genome shotgun (WGS) entry which is preliminary data.</text>
</comment>
<feature type="region of interest" description="Disordered" evidence="1">
    <location>
        <begin position="191"/>
        <end position="258"/>
    </location>
</feature>
<keyword evidence="4" id="KW-1185">Reference proteome</keyword>
<dbReference type="Gene3D" id="3.30.450.40">
    <property type="match status" value="4"/>
</dbReference>
<feature type="region of interest" description="Disordered" evidence="1">
    <location>
        <begin position="362"/>
        <end position="391"/>
    </location>
</feature>
<evidence type="ECO:0000256" key="1">
    <source>
        <dbReference type="SAM" id="MobiDB-lite"/>
    </source>
</evidence>
<dbReference type="SMART" id="SM00065">
    <property type="entry name" value="GAF"/>
    <property type="match status" value="2"/>
</dbReference>
<sequence>MQGKHVLTAKKTLSRSEPEKAGSALAGGVDEGCRKGCRGASSLNRWYVIADLLRDDRMEKYTNKGINMSFEMLQTADKRVLKKTPPNQIAYTTYAIKSPSTTDDIIIHSQAFQHQNPIVYPFPQDNGLWNVAKAKYMRNTEGLRAAGKLDECDALGLFGVLVPHHPDVLDLPEGREALPQHRLGRPRVRFRKTEGSGARRRPATQGAGFGVGELQRPLAARGSLPQSTAPIPRSQGPRTRPIKVNENNVTRSVTARQREALSPCENCDSVGFESQSAVPMELRLPLAGVRRKHMQARRRFRPAVQRLFQEPPGILAADFGWSGARVSLLPPLSSLRDPCLTQGRVLPYLPFTVVHSSCYSDGGGGGGGGSQSKSSESRPGAGNTGGVSCAGPARRLGQGNIWSKCREAEKAVSGTMTASRLDFGEVESFLDRHPELLEDYLMRKGKQEMVEKWLQRHSQSQGALGPRPTLAGTSGVAHGGGRGSSSVGDGTGPNGSASSQHTPGGGDSGGVPLSPSWASGSRSDGSLQRRASQKELRKSFARSKAIHVNRTYDEQVTSRAQEPLSSVRRRALLRKASSLPPTTAHILSALLESRVNVPQYPPTAMDYKCHLKKHNERQFFLELVKDISNDLDLTSLSYKILIFVCLMVDADRCSLFLVEGAAAGKKSLVSKFFDVHAGTPLLPCSCTENSNEVQVPWGKGIIGYVGEHGETVNIPDAYQLPPINLAVCYTSSSAHLQEEILRQKRNIFHPPESTRKHLQVYQDRRFNDEIDKLTGYKTKSLLCMPIRSSDGEIIGVAQAINKIPEGAPFTEDDEKNLVRCSHKNEKELRISFSCFKKLCFKPEFVNTVVLSFNEQRTEAKAKALKAKKAVLKGVHSHKKKIRMARRKTGFGVETLRAGTRCSWGDGGEDEWPGMARRPQDQAGGTYGKGTLLDHQHFCNVSLRQTDSIMVIDAVIYRRAPQTRASKKSKRVFDVARLLARNWTRPVYRGEACPLAAILATASFKERAPLQKHLPLQVMQMYLPFCGIAISNAQLFAASRKEYERSRALLEVVNDLFEEQTDLEKIVKKIMHRAQTLLKCERCSVLLLEDIESPVTEKHSPEDSDKPGEVVKFTKSFELLSPKCSADAENRRRAKKIVKLTKMQKYGEGQVKHDDDNDDNTSYGFQPPWPKSGLFSFKESMEKSSYSDWLINNSVAELVASTGLPVNISDAYQDPRFDAECMFPFFLHCDLYPQLLQISRERNMVSSTENDHISQPLLTGVAQVLNRLDGKPFDDADQRLFEAFVIFCGLGINNTIMYDQVKKSWAKQSVALDIGYRYLVVFQNQIHVQMICHHYRGLRNVLWDPGQEFPDKAGCLDCSVFEAYHPLVKKSWGMLLHSVRTSIMSSQVLSYHATCSKAEVDKFKGFQSVSSTQQEAATQWKEASLWTRGKTPAYQHDQQRRKDSLRAEWSHLKDKNLEYSQKQLTLFLLLGKISWRGAIHGVFTDITLTRHQKPHRCKYFKWTEGDKMQSVLVLTLTTSCGRRIFGLEARNEDNRMDFICEDQDEAVERTEN</sequence>
<feature type="compositionally biased region" description="Polar residues" evidence="1">
    <location>
        <begin position="516"/>
        <end position="530"/>
    </location>
</feature>
<dbReference type="EMBL" id="SGJD01005987">
    <property type="protein sequence ID" value="KAB0390095.1"/>
    <property type="molecule type" value="Genomic_DNA"/>
</dbReference>
<feature type="compositionally biased region" description="Gly residues" evidence="1">
    <location>
        <begin position="477"/>
        <end position="493"/>
    </location>
</feature>
<dbReference type="InterPro" id="IPR003018">
    <property type="entry name" value="GAF"/>
</dbReference>
<feature type="domain" description="GAF" evidence="2">
    <location>
        <begin position="632"/>
        <end position="829"/>
    </location>
</feature>
<evidence type="ECO:0000313" key="4">
    <source>
        <dbReference type="Proteomes" id="UP000437017"/>
    </source>
</evidence>
<dbReference type="InterPro" id="IPR029016">
    <property type="entry name" value="GAF-like_dom_sf"/>
</dbReference>
<accession>A0A643BR63</accession>
<dbReference type="PANTHER" id="PTHR11347">
    <property type="entry name" value="CYCLIC NUCLEOTIDE PHOSPHODIESTERASE"/>
    <property type="match status" value="1"/>
</dbReference>
<protein>
    <recommendedName>
        <fullName evidence="2">GAF domain-containing protein</fullName>
    </recommendedName>
</protein>
<dbReference type="OrthoDB" id="74705at2759"/>
<feature type="compositionally biased region" description="Low complexity" evidence="1">
    <location>
        <begin position="371"/>
        <end position="380"/>
    </location>
</feature>